<dbReference type="PANTHER" id="PTHR39186:SF1">
    <property type="entry name" value="DUF2071 DOMAIN-CONTAINING PROTEIN"/>
    <property type="match status" value="1"/>
</dbReference>
<comment type="caution">
    <text evidence="1">The sequence shown here is derived from an EMBL/GenBank/DDBJ whole genome shotgun (WGS) entry which is preliminary data.</text>
</comment>
<dbReference type="Proteomes" id="UP001501725">
    <property type="component" value="Unassembled WGS sequence"/>
</dbReference>
<accession>A0ABP8GTL3</accession>
<evidence type="ECO:0000313" key="2">
    <source>
        <dbReference type="Proteomes" id="UP001501725"/>
    </source>
</evidence>
<dbReference type="InterPro" id="IPR023375">
    <property type="entry name" value="ADC_dom_sf"/>
</dbReference>
<dbReference type="InterPro" id="IPR018644">
    <property type="entry name" value="DUF2071"/>
</dbReference>
<sequence>MTFLTAEWRNLLMANYAVDPAVLRPYLPRFTELDTFDGVHYASLVGFLFDNTRVAGFSVPGYRTFEEVNLRFYVRYREAGGWKRGVVFLKEIVPRRLICAIANTLYGENYVRFPMRHEWKQQDDGLSVAYEWKVDGRWNHLRALVDPVAQPAAEGSPEEFITEHYWGYTQISARCTGTYQVAHPRWNVHAVREFSVDCDIERIYGAPFREALQDAPRTVFLADGSPVRVMSGDRIYKTLTL</sequence>
<name>A0ABP8GTL3_9BACT</name>
<organism evidence="1 2">
    <name type="scientific">Flaviaesturariibacter amylovorans</name>
    <dbReference type="NCBI Taxonomy" id="1084520"/>
    <lineage>
        <taxon>Bacteria</taxon>
        <taxon>Pseudomonadati</taxon>
        <taxon>Bacteroidota</taxon>
        <taxon>Chitinophagia</taxon>
        <taxon>Chitinophagales</taxon>
        <taxon>Chitinophagaceae</taxon>
        <taxon>Flaviaestuariibacter</taxon>
    </lineage>
</organism>
<dbReference type="SUPFAM" id="SSF160104">
    <property type="entry name" value="Acetoacetate decarboxylase-like"/>
    <property type="match status" value="1"/>
</dbReference>
<evidence type="ECO:0000313" key="1">
    <source>
        <dbReference type="EMBL" id="GAA4329792.1"/>
    </source>
</evidence>
<dbReference type="RefSeq" id="WP_345255575.1">
    <property type="nucleotide sequence ID" value="NZ_BAABGY010000007.1"/>
</dbReference>
<proteinExistence type="predicted"/>
<reference evidence="2" key="1">
    <citation type="journal article" date="2019" name="Int. J. Syst. Evol. Microbiol.">
        <title>The Global Catalogue of Microorganisms (GCM) 10K type strain sequencing project: providing services to taxonomists for standard genome sequencing and annotation.</title>
        <authorList>
            <consortium name="The Broad Institute Genomics Platform"/>
            <consortium name="The Broad Institute Genome Sequencing Center for Infectious Disease"/>
            <person name="Wu L."/>
            <person name="Ma J."/>
        </authorList>
    </citation>
    <scope>NUCLEOTIDE SEQUENCE [LARGE SCALE GENOMIC DNA]</scope>
    <source>
        <strain evidence="2">JCM 17919</strain>
    </source>
</reference>
<dbReference type="Pfam" id="PF09844">
    <property type="entry name" value="DUF2071"/>
    <property type="match status" value="1"/>
</dbReference>
<keyword evidence="2" id="KW-1185">Reference proteome</keyword>
<protein>
    <submittedName>
        <fullName evidence="1">DUF2071 domain-containing protein</fullName>
    </submittedName>
</protein>
<gene>
    <name evidence="1" type="ORF">GCM10023184_20620</name>
</gene>
<dbReference type="EMBL" id="BAABGY010000007">
    <property type="protein sequence ID" value="GAA4329792.1"/>
    <property type="molecule type" value="Genomic_DNA"/>
</dbReference>
<dbReference type="PANTHER" id="PTHR39186">
    <property type="entry name" value="DUF2071 FAMILY PROTEIN"/>
    <property type="match status" value="1"/>
</dbReference>